<feature type="transmembrane region" description="Helical" evidence="7">
    <location>
        <begin position="405"/>
        <end position="428"/>
    </location>
</feature>
<evidence type="ECO:0000313" key="10">
    <source>
        <dbReference type="Proteomes" id="UP001058974"/>
    </source>
</evidence>
<dbReference type="SMART" id="SM00219">
    <property type="entry name" value="TyrKc"/>
    <property type="match status" value="1"/>
</dbReference>
<evidence type="ECO:0000256" key="3">
    <source>
        <dbReference type="ARBA" id="ARBA00022692"/>
    </source>
</evidence>
<accession>A0A9D5AVJ8</accession>
<dbReference type="SUPFAM" id="SSF52058">
    <property type="entry name" value="L domain-like"/>
    <property type="match status" value="1"/>
</dbReference>
<dbReference type="Gene3D" id="1.10.510.10">
    <property type="entry name" value="Transferase(Phosphotransferase) domain 1"/>
    <property type="match status" value="1"/>
</dbReference>
<dbReference type="PROSITE" id="PS50011">
    <property type="entry name" value="PROTEIN_KINASE_DOM"/>
    <property type="match status" value="1"/>
</dbReference>
<comment type="caution">
    <text evidence="9">The sequence shown here is derived from an EMBL/GenBank/DDBJ whole genome shotgun (WGS) entry which is preliminary data.</text>
</comment>
<dbReference type="FunFam" id="3.80.10.10:FF:000383">
    <property type="entry name" value="Leucine-rich repeat receptor protein kinase EMS1"/>
    <property type="match status" value="1"/>
</dbReference>
<evidence type="ECO:0000313" key="9">
    <source>
        <dbReference type="EMBL" id="KAI5420185.1"/>
    </source>
</evidence>
<keyword evidence="6 7" id="KW-0472">Membrane</keyword>
<evidence type="ECO:0000256" key="2">
    <source>
        <dbReference type="ARBA" id="ARBA00022614"/>
    </source>
</evidence>
<protein>
    <recommendedName>
        <fullName evidence="8">Protein kinase domain-containing protein</fullName>
    </recommendedName>
</protein>
<dbReference type="InterPro" id="IPR032675">
    <property type="entry name" value="LRR_dom_sf"/>
</dbReference>
<dbReference type="GO" id="GO:0004713">
    <property type="term" value="F:protein tyrosine kinase activity"/>
    <property type="evidence" value="ECO:0007669"/>
    <property type="project" value="InterPro"/>
</dbReference>
<proteinExistence type="predicted"/>
<evidence type="ECO:0000256" key="4">
    <source>
        <dbReference type="ARBA" id="ARBA00022737"/>
    </source>
</evidence>
<keyword evidence="5 7" id="KW-1133">Transmembrane helix</keyword>
<name>A0A9D5AVJ8_PEA</name>
<dbReference type="AlphaFoldDB" id="A0A9D5AVJ8"/>
<keyword evidence="2" id="KW-0433">Leucine-rich repeat</keyword>
<dbReference type="Proteomes" id="UP001058974">
    <property type="component" value="Chromosome 4"/>
</dbReference>
<organism evidence="9 10">
    <name type="scientific">Pisum sativum</name>
    <name type="common">Garden pea</name>
    <name type="synonym">Lathyrus oleraceus</name>
    <dbReference type="NCBI Taxonomy" id="3888"/>
    <lineage>
        <taxon>Eukaryota</taxon>
        <taxon>Viridiplantae</taxon>
        <taxon>Streptophyta</taxon>
        <taxon>Embryophyta</taxon>
        <taxon>Tracheophyta</taxon>
        <taxon>Spermatophyta</taxon>
        <taxon>Magnoliopsida</taxon>
        <taxon>eudicotyledons</taxon>
        <taxon>Gunneridae</taxon>
        <taxon>Pentapetalae</taxon>
        <taxon>rosids</taxon>
        <taxon>fabids</taxon>
        <taxon>Fabales</taxon>
        <taxon>Fabaceae</taxon>
        <taxon>Papilionoideae</taxon>
        <taxon>50 kb inversion clade</taxon>
        <taxon>NPAAA clade</taxon>
        <taxon>Hologalegina</taxon>
        <taxon>IRL clade</taxon>
        <taxon>Fabeae</taxon>
        <taxon>Lathyrus</taxon>
    </lineage>
</organism>
<evidence type="ECO:0000256" key="7">
    <source>
        <dbReference type="SAM" id="Phobius"/>
    </source>
</evidence>
<sequence>MGQECYDDPSLDKMTHTLSVLKAQNLSGTLPPDLVRLPFLQEINLTLNYLNGTIPKQWATLSLVNISFYGNRPSGPIPKEFGDIATLKSLVLEFNQLSGNLPPELGSLNQIERLLLSSNNFTGVLPATFAKFTALKQFRIGDSQFSGAIPNFIQSWKNLEMLCDSLSLLFVIRGSGLSGPIPSGISLLKNLTDLTITDLNGSDSPFPQLENMSKLSKLVLRSCNIIGAVPEYLGKLTNLKAIFLSGNQLFGSLPDWIVKPDFVRLVNKEVFDNPFLLFQAWYSLINCGGKSVTLDGNKTYDDDSTEMESARYRQIGTNWALITAGHFFDSGRSDYYIWSNATKLDVDNDTELYMDAQMHWRFAYFGLGKEQLLSHLDQYMVPLISAISVDPDFTPPSENNRSIPVGAVVAIVFAGAIVIIFVIGIMWWKGCLTQKCLGAREQKGLASQTGLFSLQKIKAATNNFDESFKIGEGGFGPVYKGVLQDGTIVAIKQLSSKSTQGFREFINEIGMISTLQHPNLVKLYGFCMEDDQLLLIYEYMENNSLAHALFAKKEDLENRQLRLEWKTRKRICIGIAKGLAYLHGE</sequence>
<dbReference type="Gramene" id="Psat04G0410000-T1">
    <property type="protein sequence ID" value="KAI5420185.1"/>
    <property type="gene ID" value="KIW84_044100"/>
</dbReference>
<reference evidence="9 10" key="1">
    <citation type="journal article" date="2022" name="Nat. Genet.">
        <title>Improved pea reference genome and pan-genome highlight genomic features and evolutionary characteristics.</title>
        <authorList>
            <person name="Yang T."/>
            <person name="Liu R."/>
            <person name="Luo Y."/>
            <person name="Hu S."/>
            <person name="Wang D."/>
            <person name="Wang C."/>
            <person name="Pandey M.K."/>
            <person name="Ge S."/>
            <person name="Xu Q."/>
            <person name="Li N."/>
            <person name="Li G."/>
            <person name="Huang Y."/>
            <person name="Saxena R.K."/>
            <person name="Ji Y."/>
            <person name="Li M."/>
            <person name="Yan X."/>
            <person name="He Y."/>
            <person name="Liu Y."/>
            <person name="Wang X."/>
            <person name="Xiang C."/>
            <person name="Varshney R.K."/>
            <person name="Ding H."/>
            <person name="Gao S."/>
            <person name="Zong X."/>
        </authorList>
    </citation>
    <scope>NUCLEOTIDE SEQUENCE [LARGE SCALE GENOMIC DNA]</scope>
    <source>
        <strain evidence="9 10">cv. Zhongwan 6</strain>
    </source>
</reference>
<feature type="domain" description="Protein kinase" evidence="8">
    <location>
        <begin position="464"/>
        <end position="585"/>
    </location>
</feature>
<keyword evidence="4" id="KW-0677">Repeat</keyword>
<dbReference type="FunFam" id="3.30.200.20:FF:000217">
    <property type="entry name" value="probable LRR receptor-like serine/threonine-protein kinase At1g53430"/>
    <property type="match status" value="1"/>
</dbReference>
<dbReference type="InterPro" id="IPR011009">
    <property type="entry name" value="Kinase-like_dom_sf"/>
</dbReference>
<dbReference type="InterPro" id="IPR051824">
    <property type="entry name" value="LRR_Rcpt-Like_S/T_Kinase"/>
</dbReference>
<dbReference type="PANTHER" id="PTHR48006:SF49">
    <property type="entry name" value="LRR RECEPTOR-LIKE KINASE"/>
    <property type="match status" value="1"/>
</dbReference>
<evidence type="ECO:0000259" key="8">
    <source>
        <dbReference type="PROSITE" id="PS50011"/>
    </source>
</evidence>
<dbReference type="InterPro" id="IPR001611">
    <property type="entry name" value="Leu-rich_rpt"/>
</dbReference>
<evidence type="ECO:0000256" key="5">
    <source>
        <dbReference type="ARBA" id="ARBA00022989"/>
    </source>
</evidence>
<dbReference type="Pfam" id="PF00560">
    <property type="entry name" value="LRR_1"/>
    <property type="match status" value="2"/>
</dbReference>
<dbReference type="InterPro" id="IPR001245">
    <property type="entry name" value="Ser-Thr/Tyr_kinase_cat_dom"/>
</dbReference>
<gene>
    <name evidence="9" type="ORF">KIW84_044100</name>
</gene>
<dbReference type="Pfam" id="PF07714">
    <property type="entry name" value="PK_Tyr_Ser-Thr"/>
    <property type="match status" value="1"/>
</dbReference>
<dbReference type="InterPro" id="IPR020635">
    <property type="entry name" value="Tyr_kinase_cat_dom"/>
</dbReference>
<dbReference type="GO" id="GO:0005524">
    <property type="term" value="F:ATP binding"/>
    <property type="evidence" value="ECO:0007669"/>
    <property type="project" value="InterPro"/>
</dbReference>
<dbReference type="Gene3D" id="3.80.10.10">
    <property type="entry name" value="Ribonuclease Inhibitor"/>
    <property type="match status" value="2"/>
</dbReference>
<dbReference type="SUPFAM" id="SSF56112">
    <property type="entry name" value="Protein kinase-like (PK-like)"/>
    <property type="match status" value="1"/>
</dbReference>
<comment type="subcellular location">
    <subcellularLocation>
        <location evidence="1">Membrane</location>
        <topology evidence="1">Single-pass type I membrane protein</topology>
    </subcellularLocation>
</comment>
<evidence type="ECO:0000256" key="6">
    <source>
        <dbReference type="ARBA" id="ARBA00023136"/>
    </source>
</evidence>
<evidence type="ECO:0000256" key="1">
    <source>
        <dbReference type="ARBA" id="ARBA00004479"/>
    </source>
</evidence>
<keyword evidence="10" id="KW-1185">Reference proteome</keyword>
<dbReference type="InterPro" id="IPR000719">
    <property type="entry name" value="Prot_kinase_dom"/>
</dbReference>
<keyword evidence="3 7" id="KW-0812">Transmembrane</keyword>
<dbReference type="GO" id="GO:0016020">
    <property type="term" value="C:membrane"/>
    <property type="evidence" value="ECO:0007669"/>
    <property type="project" value="UniProtKB-SubCell"/>
</dbReference>
<dbReference type="PANTHER" id="PTHR48006">
    <property type="entry name" value="LEUCINE-RICH REPEAT-CONTAINING PROTEIN DDB_G0281931-RELATED"/>
    <property type="match status" value="1"/>
</dbReference>
<dbReference type="EMBL" id="JAMSHJ010000004">
    <property type="protein sequence ID" value="KAI5420185.1"/>
    <property type="molecule type" value="Genomic_DNA"/>
</dbReference>